<dbReference type="EMBL" id="BPLQ01005349">
    <property type="protein sequence ID" value="GIY14340.1"/>
    <property type="molecule type" value="Genomic_DNA"/>
</dbReference>
<gene>
    <name evidence="1" type="ORF">CDAR_78601</name>
</gene>
<organism evidence="1 2">
    <name type="scientific">Caerostris darwini</name>
    <dbReference type="NCBI Taxonomy" id="1538125"/>
    <lineage>
        <taxon>Eukaryota</taxon>
        <taxon>Metazoa</taxon>
        <taxon>Ecdysozoa</taxon>
        <taxon>Arthropoda</taxon>
        <taxon>Chelicerata</taxon>
        <taxon>Arachnida</taxon>
        <taxon>Araneae</taxon>
        <taxon>Araneomorphae</taxon>
        <taxon>Entelegynae</taxon>
        <taxon>Araneoidea</taxon>
        <taxon>Araneidae</taxon>
        <taxon>Caerostris</taxon>
    </lineage>
</organism>
<proteinExistence type="predicted"/>
<evidence type="ECO:0000313" key="1">
    <source>
        <dbReference type="EMBL" id="GIY14340.1"/>
    </source>
</evidence>
<dbReference type="Proteomes" id="UP001054837">
    <property type="component" value="Unassembled WGS sequence"/>
</dbReference>
<evidence type="ECO:0000313" key="2">
    <source>
        <dbReference type="Proteomes" id="UP001054837"/>
    </source>
</evidence>
<comment type="caution">
    <text evidence="1">The sequence shown here is derived from an EMBL/GenBank/DDBJ whole genome shotgun (WGS) entry which is preliminary data.</text>
</comment>
<sequence>MITAQNCSGGRMGGLPQALLNSLVDKIKRWKAFSHIFLKIPRQLIAIYGHCSKLLCWKNGRVFHKSSLTPLLTACILVVHAVCLSGVTIHHTRGNTHCTSLTFIVIFYP</sequence>
<dbReference type="AlphaFoldDB" id="A0AAV4QXX2"/>
<keyword evidence="2" id="KW-1185">Reference proteome</keyword>
<name>A0AAV4QXX2_9ARAC</name>
<accession>A0AAV4QXX2</accession>
<reference evidence="1 2" key="1">
    <citation type="submission" date="2021-06" db="EMBL/GenBank/DDBJ databases">
        <title>Caerostris darwini draft genome.</title>
        <authorList>
            <person name="Kono N."/>
            <person name="Arakawa K."/>
        </authorList>
    </citation>
    <scope>NUCLEOTIDE SEQUENCE [LARGE SCALE GENOMIC DNA]</scope>
</reference>
<protein>
    <submittedName>
        <fullName evidence="1">Uncharacterized protein</fullName>
    </submittedName>
</protein>